<keyword evidence="3" id="KW-0472">Membrane</keyword>
<keyword evidence="3" id="KW-1133">Transmembrane helix</keyword>
<feature type="coiled-coil region" evidence="1">
    <location>
        <begin position="62"/>
        <end position="89"/>
    </location>
</feature>
<evidence type="ECO:0000313" key="4">
    <source>
        <dbReference type="EnsemblMetazoa" id="CJA11358.1"/>
    </source>
</evidence>
<dbReference type="EnsemblMetazoa" id="CJA11358.1">
    <property type="protein sequence ID" value="CJA11358.1"/>
    <property type="gene ID" value="WBGene00130562"/>
</dbReference>
<proteinExistence type="predicted"/>
<name>A0A8R1HXM9_CAEJA</name>
<evidence type="ECO:0000256" key="2">
    <source>
        <dbReference type="SAM" id="MobiDB-lite"/>
    </source>
</evidence>
<keyword evidence="1" id="KW-0175">Coiled coil</keyword>
<accession>A0A8R1HXM9</accession>
<reference evidence="4" key="2">
    <citation type="submission" date="2022-06" db="UniProtKB">
        <authorList>
            <consortium name="EnsemblMetazoa"/>
        </authorList>
    </citation>
    <scope>IDENTIFICATION</scope>
    <source>
        <strain evidence="4">DF5081</strain>
    </source>
</reference>
<feature type="compositionally biased region" description="Polar residues" evidence="2">
    <location>
        <begin position="179"/>
        <end position="189"/>
    </location>
</feature>
<keyword evidence="3" id="KW-0812">Transmembrane</keyword>
<feature type="region of interest" description="Disordered" evidence="2">
    <location>
        <begin position="140"/>
        <end position="196"/>
    </location>
</feature>
<dbReference type="AlphaFoldDB" id="A0A8R1HXM9"/>
<protein>
    <submittedName>
        <fullName evidence="4">Uncharacterized protein</fullName>
    </submittedName>
</protein>
<evidence type="ECO:0000256" key="3">
    <source>
        <dbReference type="SAM" id="Phobius"/>
    </source>
</evidence>
<organism evidence="4 5">
    <name type="scientific">Caenorhabditis japonica</name>
    <dbReference type="NCBI Taxonomy" id="281687"/>
    <lineage>
        <taxon>Eukaryota</taxon>
        <taxon>Metazoa</taxon>
        <taxon>Ecdysozoa</taxon>
        <taxon>Nematoda</taxon>
        <taxon>Chromadorea</taxon>
        <taxon>Rhabditida</taxon>
        <taxon>Rhabditina</taxon>
        <taxon>Rhabditomorpha</taxon>
        <taxon>Rhabditoidea</taxon>
        <taxon>Rhabditidae</taxon>
        <taxon>Peloderinae</taxon>
        <taxon>Caenorhabditis</taxon>
    </lineage>
</organism>
<reference evidence="5" key="1">
    <citation type="submission" date="2010-08" db="EMBL/GenBank/DDBJ databases">
        <authorList>
            <consortium name="Caenorhabditis japonica Sequencing Consortium"/>
            <person name="Wilson R.K."/>
        </authorList>
    </citation>
    <scope>NUCLEOTIDE SEQUENCE [LARGE SCALE GENOMIC DNA]</scope>
    <source>
        <strain evidence="5">DF5081</strain>
    </source>
</reference>
<evidence type="ECO:0000256" key="1">
    <source>
        <dbReference type="SAM" id="Coils"/>
    </source>
</evidence>
<keyword evidence="5" id="KW-1185">Reference proteome</keyword>
<evidence type="ECO:0000313" key="5">
    <source>
        <dbReference type="Proteomes" id="UP000005237"/>
    </source>
</evidence>
<dbReference type="Proteomes" id="UP000005237">
    <property type="component" value="Unassembled WGS sequence"/>
</dbReference>
<feature type="transmembrane region" description="Helical" evidence="3">
    <location>
        <begin position="31"/>
        <end position="55"/>
    </location>
</feature>
<sequence length="196" mass="23005">MLFWANVTANCPISTWNRIGLVIEDTWHDFWILQAALLILAVCITFSALYCVYVCRQKYKMHRKEKQRREKLESQRKFEEEIIRKKSSKFANAEEGDSIFGEDNDFISQRSPRSDEYSNTNFVFEVDSKRKMSKFCHDVSKMDAGPEPEPKFSISPIITDEEKERAQTQNSDELDEENGQIQLVFQGETSCRPRRK</sequence>